<dbReference type="InterPro" id="IPR037997">
    <property type="entry name" value="Dgk1-like"/>
</dbReference>
<evidence type="ECO:0008006" key="5">
    <source>
        <dbReference type="Google" id="ProtNLM"/>
    </source>
</evidence>
<gene>
    <name evidence="3" type="ORF">BDZ94DRAFT_1164259</name>
</gene>
<dbReference type="PANTHER" id="PTHR31303">
    <property type="entry name" value="CTP-DEPENDENT DIACYLGLYCEROL KINASE 1"/>
    <property type="match status" value="1"/>
</dbReference>
<keyword evidence="4" id="KW-1185">Reference proteome</keyword>
<feature type="compositionally biased region" description="Low complexity" evidence="1">
    <location>
        <begin position="28"/>
        <end position="38"/>
    </location>
</feature>
<evidence type="ECO:0000256" key="2">
    <source>
        <dbReference type="SAM" id="Phobius"/>
    </source>
</evidence>
<dbReference type="GO" id="GO:0006654">
    <property type="term" value="P:phosphatidic acid biosynthetic process"/>
    <property type="evidence" value="ECO:0007669"/>
    <property type="project" value="TreeGrafter"/>
</dbReference>
<proteinExistence type="predicted"/>
<dbReference type="Proteomes" id="UP000807353">
    <property type="component" value="Unassembled WGS sequence"/>
</dbReference>
<accession>A0A9P5Y7J0</accession>
<keyword evidence="2" id="KW-0812">Transmembrane</keyword>
<evidence type="ECO:0000313" key="3">
    <source>
        <dbReference type="EMBL" id="KAF9463181.1"/>
    </source>
</evidence>
<reference evidence="3" key="1">
    <citation type="submission" date="2020-11" db="EMBL/GenBank/DDBJ databases">
        <authorList>
            <consortium name="DOE Joint Genome Institute"/>
            <person name="Ahrendt S."/>
            <person name="Riley R."/>
            <person name="Andreopoulos W."/>
            <person name="Labutti K."/>
            <person name="Pangilinan J."/>
            <person name="Ruiz-Duenas F.J."/>
            <person name="Barrasa J.M."/>
            <person name="Sanchez-Garcia M."/>
            <person name="Camarero S."/>
            <person name="Miyauchi S."/>
            <person name="Serrano A."/>
            <person name="Linde D."/>
            <person name="Babiker R."/>
            <person name="Drula E."/>
            <person name="Ayuso-Fernandez I."/>
            <person name="Pacheco R."/>
            <person name="Padilla G."/>
            <person name="Ferreira P."/>
            <person name="Barriuso J."/>
            <person name="Kellner H."/>
            <person name="Castanera R."/>
            <person name="Alfaro M."/>
            <person name="Ramirez L."/>
            <person name="Pisabarro A.G."/>
            <person name="Kuo A."/>
            <person name="Tritt A."/>
            <person name="Lipzen A."/>
            <person name="He G."/>
            <person name="Yan M."/>
            <person name="Ng V."/>
            <person name="Cullen D."/>
            <person name="Martin F."/>
            <person name="Rosso M.-N."/>
            <person name="Henrissat B."/>
            <person name="Hibbett D."/>
            <person name="Martinez A.T."/>
            <person name="Grigoriev I.V."/>
        </authorList>
    </citation>
    <scope>NUCLEOTIDE SEQUENCE</scope>
    <source>
        <strain evidence="3">CBS 247.69</strain>
    </source>
</reference>
<dbReference type="GO" id="GO:0005789">
    <property type="term" value="C:endoplasmic reticulum membrane"/>
    <property type="evidence" value="ECO:0007669"/>
    <property type="project" value="TreeGrafter"/>
</dbReference>
<dbReference type="EMBL" id="MU150264">
    <property type="protein sequence ID" value="KAF9463181.1"/>
    <property type="molecule type" value="Genomic_DNA"/>
</dbReference>
<feature type="transmembrane region" description="Helical" evidence="2">
    <location>
        <begin position="347"/>
        <end position="372"/>
    </location>
</feature>
<dbReference type="PANTHER" id="PTHR31303:SF1">
    <property type="entry name" value="CTP-DEPENDENT DIACYLGLYCEROL KINASE 1"/>
    <property type="match status" value="1"/>
</dbReference>
<name>A0A9P5Y7J0_9AGAR</name>
<feature type="region of interest" description="Disordered" evidence="1">
    <location>
        <begin position="1"/>
        <end position="49"/>
    </location>
</feature>
<dbReference type="AlphaFoldDB" id="A0A9P5Y7J0"/>
<feature type="transmembrane region" description="Helical" evidence="2">
    <location>
        <begin position="384"/>
        <end position="404"/>
    </location>
</feature>
<feature type="compositionally biased region" description="Polar residues" evidence="1">
    <location>
        <begin position="39"/>
        <end position="49"/>
    </location>
</feature>
<feature type="transmembrane region" description="Helical" evidence="2">
    <location>
        <begin position="249"/>
        <end position="270"/>
    </location>
</feature>
<feature type="region of interest" description="Disordered" evidence="1">
    <location>
        <begin position="103"/>
        <end position="125"/>
    </location>
</feature>
<sequence>MTVYDSSFNLPHDPPSQTPPVPRRRRALSTASTRSSISVPNKRSPSPRVTFTVAPLSSDAKGVKNITRKVIRTLEGLGHLDSAEMHEQDCESDNRLDGYQVASTINGSAPHPELSSPSHRDLRHHNVSTNCPIPTSQISISKSTQSVYHKIDWEIPRKILHSSIGFFTVYLYISEGDVKTIVVVLWTALSVIVPADILRLRYPRFERVYERCLGFLMRESEKKSVNGVVWYILGVNFVLSFYPQDVATVAILILSWANTAAASTIGRLFASRTPPLPSRVPFLGLPFAPRKSLAGFTAATLTGAFIAVGFWGWIAPIRNNGVDVSWSWSDGVRSESTLLSRLGYTGLGLAGAGGWPGLGVIGLLAGLVSGVAEALDLGSLDDNLTLPIISGGCILGFLKLIGLFSSPPP</sequence>
<evidence type="ECO:0000313" key="4">
    <source>
        <dbReference type="Proteomes" id="UP000807353"/>
    </source>
</evidence>
<feature type="transmembrane region" description="Helical" evidence="2">
    <location>
        <begin position="225"/>
        <end position="243"/>
    </location>
</feature>
<evidence type="ECO:0000256" key="1">
    <source>
        <dbReference type="SAM" id="MobiDB-lite"/>
    </source>
</evidence>
<dbReference type="OrthoDB" id="5673at2759"/>
<keyword evidence="2" id="KW-0472">Membrane</keyword>
<keyword evidence="2" id="KW-1133">Transmembrane helix</keyword>
<feature type="compositionally biased region" description="Pro residues" evidence="1">
    <location>
        <begin position="12"/>
        <end position="21"/>
    </location>
</feature>
<comment type="caution">
    <text evidence="3">The sequence shown here is derived from an EMBL/GenBank/DDBJ whole genome shotgun (WGS) entry which is preliminary data.</text>
</comment>
<feature type="transmembrane region" description="Helical" evidence="2">
    <location>
        <begin position="291"/>
        <end position="314"/>
    </location>
</feature>
<protein>
    <recommendedName>
        <fullName evidence="5">Phosphatidate cytidylyltransferase</fullName>
    </recommendedName>
</protein>
<dbReference type="GO" id="GO:0004143">
    <property type="term" value="F:ATP-dependent diacylglycerol kinase activity"/>
    <property type="evidence" value="ECO:0007669"/>
    <property type="project" value="InterPro"/>
</dbReference>
<organism evidence="3 4">
    <name type="scientific">Collybia nuda</name>
    <dbReference type="NCBI Taxonomy" id="64659"/>
    <lineage>
        <taxon>Eukaryota</taxon>
        <taxon>Fungi</taxon>
        <taxon>Dikarya</taxon>
        <taxon>Basidiomycota</taxon>
        <taxon>Agaricomycotina</taxon>
        <taxon>Agaricomycetes</taxon>
        <taxon>Agaricomycetidae</taxon>
        <taxon>Agaricales</taxon>
        <taxon>Tricholomatineae</taxon>
        <taxon>Clitocybaceae</taxon>
        <taxon>Collybia</taxon>
    </lineage>
</organism>